<feature type="compositionally biased region" description="Basic residues" evidence="1">
    <location>
        <begin position="479"/>
        <end position="498"/>
    </location>
</feature>
<dbReference type="EMBL" id="HBGD01010282">
    <property type="protein sequence ID" value="CAD9085183.1"/>
    <property type="molecule type" value="Transcribed_RNA"/>
</dbReference>
<feature type="region of interest" description="Disordered" evidence="1">
    <location>
        <begin position="467"/>
        <end position="516"/>
    </location>
</feature>
<name>A0A7S1PKC3_9EUKA</name>
<dbReference type="PANTHER" id="PTHR12202">
    <property type="entry name" value="ESF1 HOMOLOG"/>
    <property type="match status" value="1"/>
</dbReference>
<proteinExistence type="predicted"/>
<feature type="region of interest" description="Disordered" evidence="1">
    <location>
        <begin position="654"/>
        <end position="697"/>
    </location>
</feature>
<dbReference type="GO" id="GO:0006364">
    <property type="term" value="P:rRNA processing"/>
    <property type="evidence" value="ECO:0007669"/>
    <property type="project" value="InterPro"/>
</dbReference>
<feature type="compositionally biased region" description="Basic and acidic residues" evidence="1">
    <location>
        <begin position="534"/>
        <end position="553"/>
    </location>
</feature>
<feature type="compositionally biased region" description="Basic and acidic residues" evidence="1">
    <location>
        <begin position="610"/>
        <end position="620"/>
    </location>
</feature>
<dbReference type="InterPro" id="IPR056750">
    <property type="entry name" value="RRM_ESF1"/>
</dbReference>
<dbReference type="GO" id="GO:0003723">
    <property type="term" value="F:RNA binding"/>
    <property type="evidence" value="ECO:0007669"/>
    <property type="project" value="TreeGrafter"/>
</dbReference>
<evidence type="ECO:0000256" key="1">
    <source>
        <dbReference type="SAM" id="MobiDB-lite"/>
    </source>
</evidence>
<evidence type="ECO:0000259" key="2">
    <source>
        <dbReference type="Pfam" id="PF25121"/>
    </source>
</evidence>
<dbReference type="AlphaFoldDB" id="A0A7S1PKC3"/>
<feature type="compositionally biased region" description="Basic and acidic residues" evidence="1">
    <location>
        <begin position="666"/>
        <end position="677"/>
    </location>
</feature>
<feature type="region of interest" description="Disordered" evidence="1">
    <location>
        <begin position="1"/>
        <end position="55"/>
    </location>
</feature>
<accession>A0A7S1PKC3</accession>
<reference evidence="3" key="1">
    <citation type="submission" date="2021-01" db="EMBL/GenBank/DDBJ databases">
        <authorList>
            <person name="Corre E."/>
            <person name="Pelletier E."/>
            <person name="Niang G."/>
            <person name="Scheremetjew M."/>
            <person name="Finn R."/>
            <person name="Kale V."/>
            <person name="Holt S."/>
            <person name="Cochrane G."/>
            <person name="Meng A."/>
            <person name="Brown T."/>
            <person name="Cohen L."/>
        </authorList>
    </citation>
    <scope>NUCLEOTIDE SEQUENCE</scope>
    <source>
        <strain evidence="3">WS</strain>
    </source>
</reference>
<feature type="compositionally biased region" description="Basic residues" evidence="1">
    <location>
        <begin position="678"/>
        <end position="697"/>
    </location>
</feature>
<protein>
    <recommendedName>
        <fullName evidence="2">ESF1 RRM domain-containing protein</fullName>
    </recommendedName>
</protein>
<sequence length="697" mass="81431">MNPSTKSNKKSSLKKLSSGKSHSRSKNANSRRSQKKSSSSSSSRNQTNLVDDDRFKHMHVDPKFLPIHSKTKVSDPRMHKLFNREFEMVHSASKNNRDVLKRELLEEMYDFRNDGERMRVEDMMDKMKGDAEASSDDEEMLRTVHSRNFDDDTMRRNLALAQYDDEPESTQKSAEDSAYDFQNETAEQRAIREATERALEEESAQALDIPTLPAGGETCRLSVMNFDWRLIQTPDLFVIFNSFCPEGGSVKKVSILLSKFGEEQMAREEKFGPGNVFLTEEEYEQKMEEKKKFLIEKQKAKEDRLKVRDDYKKKAAKRLERLQQGPGETEMTADFDQNYLDPKKVREYELNRLKYYFGVVECDSVATAIKLYESLDGFEVESTGVLMDIRFIPDHVNFEGRTTLDKPLTKLPKTYQDKKNMMNTNLGATSVKLTWDETDPVRARALKRKDFTDQDFFTLNQFLASESDSDSSSEDEATKRRKRKEKRKQLKRLLKSSKKSSVVHQKAKEPEMEEVEISFDADAEEKAEAFRKAVQDKERLANESKWETTERLRKERKKKEKIERKKKFRQMEAEALEKMAEGPDESMKEQLRELVTNPNDPNEGMKGFNMRRDVDREMTRRKLKKGAQEVEPAFELDVTDSRFADRLLADPEFTLDPTDKRFKRNKNVEKIIQAKEERRKRKRKSKSSSSNKKRKLE</sequence>
<dbReference type="PANTHER" id="PTHR12202:SF0">
    <property type="entry name" value="ESF1 HOMOLOG"/>
    <property type="match status" value="1"/>
</dbReference>
<feature type="region of interest" description="Disordered" evidence="1">
    <location>
        <begin position="595"/>
        <end position="629"/>
    </location>
</feature>
<dbReference type="Pfam" id="PF25121">
    <property type="entry name" value="RRM_ESF1"/>
    <property type="match status" value="2"/>
</dbReference>
<organism evidence="3">
    <name type="scientific">Percolomonas cosmopolitus</name>
    <dbReference type="NCBI Taxonomy" id="63605"/>
    <lineage>
        <taxon>Eukaryota</taxon>
        <taxon>Discoba</taxon>
        <taxon>Heterolobosea</taxon>
        <taxon>Tetramitia</taxon>
        <taxon>Eutetramitia</taxon>
        <taxon>Percolomonadidae</taxon>
        <taxon>Percolomonas</taxon>
    </lineage>
</organism>
<evidence type="ECO:0000313" key="3">
    <source>
        <dbReference type="EMBL" id="CAD9085183.1"/>
    </source>
</evidence>
<feature type="compositionally biased region" description="Low complexity" evidence="1">
    <location>
        <begin position="14"/>
        <end position="45"/>
    </location>
</feature>
<dbReference type="InterPro" id="IPR039754">
    <property type="entry name" value="Esf1"/>
</dbReference>
<gene>
    <name evidence="3" type="ORF">PCOS0759_LOCUS8437</name>
</gene>
<feature type="domain" description="ESF1 RRM" evidence="2">
    <location>
        <begin position="333"/>
        <end position="400"/>
    </location>
</feature>
<feature type="domain" description="ESF1 RRM" evidence="2">
    <location>
        <begin position="218"/>
        <end position="308"/>
    </location>
</feature>
<feature type="compositionally biased region" description="Basic residues" evidence="1">
    <location>
        <begin position="554"/>
        <end position="566"/>
    </location>
</feature>
<feature type="region of interest" description="Disordered" evidence="1">
    <location>
        <begin position="534"/>
        <end position="566"/>
    </location>
</feature>